<sequence>MDTNSSDNIVHLNEVIVAMVPFPEYSHLNQLFILARFIAAYNIPVHFLCLADQSKNLKLRARVGLRASNIHFMTLRYLLRRQKRKMQAMDHIRNVHSLIPNVESYMFHAISAITRYSVLRQSIPDIVDDDYDEMVLQMHDDFPSLESSGGQNLVVFFRMEHE</sequence>
<dbReference type="EMBL" id="JAVYJV010000020">
    <property type="protein sequence ID" value="KAK4344405.1"/>
    <property type="molecule type" value="Genomic_DNA"/>
</dbReference>
<keyword evidence="5" id="KW-1185">Reference proteome</keyword>
<evidence type="ECO:0000313" key="5">
    <source>
        <dbReference type="Proteomes" id="UP001291623"/>
    </source>
</evidence>
<keyword evidence="2" id="KW-0472">Membrane</keyword>
<evidence type="ECO:0000259" key="3">
    <source>
        <dbReference type="Pfam" id="PF26168"/>
    </source>
</evidence>
<evidence type="ECO:0000256" key="2">
    <source>
        <dbReference type="SAM" id="Phobius"/>
    </source>
</evidence>
<feature type="transmembrane region" description="Helical" evidence="2">
    <location>
        <begin position="31"/>
        <end position="51"/>
    </location>
</feature>
<evidence type="ECO:0000313" key="4">
    <source>
        <dbReference type="EMBL" id="KAK4344405.1"/>
    </source>
</evidence>
<dbReference type="SUPFAM" id="SSF53756">
    <property type="entry name" value="UDP-Glycosyltransferase/glycogen phosphorylase"/>
    <property type="match status" value="1"/>
</dbReference>
<accession>A0AAE1R2Y5</accession>
<evidence type="ECO:0000256" key="1">
    <source>
        <dbReference type="ARBA" id="ARBA00009995"/>
    </source>
</evidence>
<dbReference type="Proteomes" id="UP001291623">
    <property type="component" value="Unassembled WGS sequence"/>
</dbReference>
<feature type="domain" description="Glycosyltransferase N-terminal" evidence="3">
    <location>
        <begin position="14"/>
        <end position="75"/>
    </location>
</feature>
<comment type="similarity">
    <text evidence="1">Belongs to the UDP-glycosyltransferase family.</text>
</comment>
<proteinExistence type="inferred from homology"/>
<keyword evidence="2" id="KW-1133">Transmembrane helix</keyword>
<organism evidence="4 5">
    <name type="scientific">Anisodus tanguticus</name>
    <dbReference type="NCBI Taxonomy" id="243964"/>
    <lineage>
        <taxon>Eukaryota</taxon>
        <taxon>Viridiplantae</taxon>
        <taxon>Streptophyta</taxon>
        <taxon>Embryophyta</taxon>
        <taxon>Tracheophyta</taxon>
        <taxon>Spermatophyta</taxon>
        <taxon>Magnoliopsida</taxon>
        <taxon>eudicotyledons</taxon>
        <taxon>Gunneridae</taxon>
        <taxon>Pentapetalae</taxon>
        <taxon>asterids</taxon>
        <taxon>lamiids</taxon>
        <taxon>Solanales</taxon>
        <taxon>Solanaceae</taxon>
        <taxon>Solanoideae</taxon>
        <taxon>Hyoscyameae</taxon>
        <taxon>Anisodus</taxon>
    </lineage>
</organism>
<dbReference type="InterPro" id="IPR058980">
    <property type="entry name" value="Glyco_transf_N"/>
</dbReference>
<dbReference type="AlphaFoldDB" id="A0AAE1R2Y5"/>
<keyword evidence="2" id="KW-0812">Transmembrane</keyword>
<name>A0AAE1R2Y5_9SOLA</name>
<gene>
    <name evidence="4" type="ORF">RND71_037499</name>
</gene>
<protein>
    <recommendedName>
        <fullName evidence="3">Glycosyltransferase N-terminal domain-containing protein</fullName>
    </recommendedName>
</protein>
<dbReference type="Gene3D" id="3.40.50.2000">
    <property type="entry name" value="Glycogen Phosphorylase B"/>
    <property type="match status" value="1"/>
</dbReference>
<comment type="caution">
    <text evidence="4">The sequence shown here is derived from an EMBL/GenBank/DDBJ whole genome shotgun (WGS) entry which is preliminary data.</text>
</comment>
<dbReference type="Pfam" id="PF26168">
    <property type="entry name" value="Glyco_transf_N"/>
    <property type="match status" value="1"/>
</dbReference>
<reference evidence="4" key="1">
    <citation type="submission" date="2023-12" db="EMBL/GenBank/DDBJ databases">
        <title>Genome assembly of Anisodus tanguticus.</title>
        <authorList>
            <person name="Wang Y.-J."/>
        </authorList>
    </citation>
    <scope>NUCLEOTIDE SEQUENCE</scope>
    <source>
        <strain evidence="4">KB-2021</strain>
        <tissue evidence="4">Leaf</tissue>
    </source>
</reference>